<keyword evidence="10 12" id="KW-0472">Membrane</keyword>
<dbReference type="Pfam" id="PF07715">
    <property type="entry name" value="Plug"/>
    <property type="match status" value="1"/>
</dbReference>
<protein>
    <submittedName>
        <fullName evidence="17">TonB-dependent receptor</fullName>
    </submittedName>
</protein>
<evidence type="ECO:0000256" key="3">
    <source>
        <dbReference type="ARBA" id="ARBA00022452"/>
    </source>
</evidence>
<feature type="short sequence motif" description="TonB C-terminal box" evidence="13">
    <location>
        <begin position="719"/>
        <end position="736"/>
    </location>
</feature>
<name>A0A081R9U4_SPHCR</name>
<dbReference type="GO" id="GO:0006826">
    <property type="term" value="P:iron ion transport"/>
    <property type="evidence" value="ECO:0007669"/>
    <property type="project" value="UniProtKB-KW"/>
</dbReference>
<evidence type="ECO:0000313" key="18">
    <source>
        <dbReference type="Proteomes" id="UP000028411"/>
    </source>
</evidence>
<dbReference type="eggNOG" id="COG4771">
    <property type="taxonomic scope" value="Bacteria"/>
</dbReference>
<dbReference type="PANTHER" id="PTHR32552">
    <property type="entry name" value="FERRICHROME IRON RECEPTOR-RELATED"/>
    <property type="match status" value="1"/>
</dbReference>
<dbReference type="InterPro" id="IPR012910">
    <property type="entry name" value="Plug_dom"/>
</dbReference>
<dbReference type="PANTHER" id="PTHR32552:SF81">
    <property type="entry name" value="TONB-DEPENDENT OUTER MEMBRANE RECEPTOR"/>
    <property type="match status" value="1"/>
</dbReference>
<evidence type="ECO:0000256" key="6">
    <source>
        <dbReference type="ARBA" id="ARBA00022729"/>
    </source>
</evidence>
<evidence type="ECO:0000256" key="14">
    <source>
        <dbReference type="RuleBase" id="RU003357"/>
    </source>
</evidence>
<evidence type="ECO:0000256" key="11">
    <source>
        <dbReference type="ARBA" id="ARBA00023237"/>
    </source>
</evidence>
<evidence type="ECO:0000259" key="15">
    <source>
        <dbReference type="Pfam" id="PF00593"/>
    </source>
</evidence>
<evidence type="ECO:0000256" key="4">
    <source>
        <dbReference type="ARBA" id="ARBA00022496"/>
    </source>
</evidence>
<dbReference type="Gene3D" id="2.40.170.20">
    <property type="entry name" value="TonB-dependent receptor, beta-barrel domain"/>
    <property type="match status" value="1"/>
</dbReference>
<dbReference type="PROSITE" id="PS01156">
    <property type="entry name" value="TONB_DEPENDENT_REC_2"/>
    <property type="match status" value="1"/>
</dbReference>
<keyword evidence="6" id="KW-0732">Signal</keyword>
<evidence type="ECO:0000256" key="10">
    <source>
        <dbReference type="ARBA" id="ARBA00023136"/>
    </source>
</evidence>
<keyword evidence="9 14" id="KW-0798">TonB box</keyword>
<dbReference type="Proteomes" id="UP000028411">
    <property type="component" value="Unassembled WGS sequence"/>
</dbReference>
<dbReference type="InterPro" id="IPR039426">
    <property type="entry name" value="TonB-dep_rcpt-like"/>
</dbReference>
<evidence type="ECO:0000256" key="2">
    <source>
        <dbReference type="ARBA" id="ARBA00022448"/>
    </source>
</evidence>
<evidence type="ECO:0000256" key="12">
    <source>
        <dbReference type="PROSITE-ProRule" id="PRU01360"/>
    </source>
</evidence>
<evidence type="ECO:0000256" key="9">
    <source>
        <dbReference type="ARBA" id="ARBA00023077"/>
    </source>
</evidence>
<dbReference type="PATRIC" id="fig|46429.4.peg.3768"/>
<dbReference type="InterPro" id="IPR010917">
    <property type="entry name" value="TonB_rcpt_CS"/>
</dbReference>
<dbReference type="EMBL" id="JFHR01000058">
    <property type="protein sequence ID" value="KEQ51967.1"/>
    <property type="molecule type" value="Genomic_DNA"/>
</dbReference>
<evidence type="ECO:0000256" key="8">
    <source>
        <dbReference type="ARBA" id="ARBA00023065"/>
    </source>
</evidence>
<evidence type="ECO:0000259" key="16">
    <source>
        <dbReference type="Pfam" id="PF07715"/>
    </source>
</evidence>
<keyword evidence="8" id="KW-0406">Ion transport</keyword>
<dbReference type="SUPFAM" id="SSF56935">
    <property type="entry name" value="Porins"/>
    <property type="match status" value="1"/>
</dbReference>
<comment type="caution">
    <text evidence="17">The sequence shown here is derived from an EMBL/GenBank/DDBJ whole genome shotgun (WGS) entry which is preliminary data.</text>
</comment>
<evidence type="ECO:0000256" key="7">
    <source>
        <dbReference type="ARBA" id="ARBA00023004"/>
    </source>
</evidence>
<feature type="domain" description="TonB-dependent receptor-like beta-barrel" evidence="15">
    <location>
        <begin position="279"/>
        <end position="699"/>
    </location>
</feature>
<keyword evidence="5 12" id="KW-0812">Transmembrane</keyword>
<keyword evidence="7" id="KW-0408">Iron</keyword>
<sequence length="736" mass="79618">MINWGYRWKGALRASAAVGATMGAMMTVATGSSAWADVGDEGDARADITVTARKVPEPLLKAPVAVTSISGDTIVAAGLQTITDLTRMAPNVDISGGIAGQLQGQISIRGISTLVRNIGLETGVGIYVDGVYIGRPENFVQHLLDVDRVEIARGPQGTEYGKNTIAGVVNVQTKQPDADPGASIRLDAGNYDYRRAEGVLGVRLDDQWSVRGAVAYARQDGFYKHLSGGKDAGSTDLLTWRLSAKFAPTDQLSFIARWEGLRDRGTPAFFQADALAGYPADFPSREPLHINNNRPNRLHRDSQGVSLTAEWTSDALTLTSITAYRDSSYNAALDDDQEQVDFVAADNFSDDSHFFSQELRLAGSTGRLRYLLGVYYFDQVVRTDRGIALGASTGVPGEPMLTTKGSVNTESGALFGRLDYELTERLSLSAGLRYTRERKRAHFVQNDASGTGIFAFLRFPDLTFDGRSTDDDLSPSATITYAVAPDANVYARFSRGFKSAAYNVDLASSLGGLTASPEKATSYEIGFKALTLDKRLRLNLAAFHTDYDRLQVSQVLGSGLALTNAGKARVEGVEGEASLQLTSRLRLEGNAAVLDAHYKRFDNCGVPASLIPSVGSNRTDCSGNDLVLAPHFTGYGAVNYELPVSFGTIFARADMDYRSAVYFEPTNSDAFKSDPRTLVNLRLGLRRGQWDMAAWVQNLTDKVYKTYADDRSGLGVSRTAAYGPPRTYGFSLSTAF</sequence>
<dbReference type="GO" id="GO:0009279">
    <property type="term" value="C:cell outer membrane"/>
    <property type="evidence" value="ECO:0007669"/>
    <property type="project" value="UniProtKB-SubCell"/>
</dbReference>
<accession>A0A081R9U4</accession>
<evidence type="ECO:0000256" key="13">
    <source>
        <dbReference type="PROSITE-ProRule" id="PRU10144"/>
    </source>
</evidence>
<proteinExistence type="inferred from homology"/>
<dbReference type="InterPro" id="IPR000531">
    <property type="entry name" value="Beta-barrel_TonB"/>
</dbReference>
<comment type="subcellular location">
    <subcellularLocation>
        <location evidence="1 12">Cell outer membrane</location>
        <topology evidence="1 12">Multi-pass membrane protein</topology>
    </subcellularLocation>
</comment>
<feature type="domain" description="TonB-dependent receptor plug" evidence="16">
    <location>
        <begin position="60"/>
        <end position="168"/>
    </location>
</feature>
<dbReference type="CDD" id="cd01347">
    <property type="entry name" value="ligand_gated_channel"/>
    <property type="match status" value="1"/>
</dbReference>
<comment type="similarity">
    <text evidence="12 14">Belongs to the TonB-dependent receptor family.</text>
</comment>
<evidence type="ECO:0000256" key="5">
    <source>
        <dbReference type="ARBA" id="ARBA00022692"/>
    </source>
</evidence>
<reference evidence="17 18" key="1">
    <citation type="submission" date="2014-02" db="EMBL/GenBank/DDBJ databases">
        <title>Whole genome sequence of Sphingobium chlorophenolicum NBRC 16172.</title>
        <authorList>
            <person name="Gan H.M."/>
            <person name="Gan H.Y."/>
            <person name="Chew T.H."/>
            <person name="Savka M.A."/>
        </authorList>
    </citation>
    <scope>NUCLEOTIDE SEQUENCE [LARGE SCALE GENOMIC DNA]</scope>
    <source>
        <strain evidence="17 18">NBRC 16172</strain>
    </source>
</reference>
<keyword evidence="4" id="KW-0410">Iron transport</keyword>
<dbReference type="AlphaFoldDB" id="A0A081R9U4"/>
<dbReference type="Pfam" id="PF00593">
    <property type="entry name" value="TonB_dep_Rec_b-barrel"/>
    <property type="match status" value="1"/>
</dbReference>
<evidence type="ECO:0000256" key="1">
    <source>
        <dbReference type="ARBA" id="ARBA00004571"/>
    </source>
</evidence>
<dbReference type="PROSITE" id="PS52016">
    <property type="entry name" value="TONB_DEPENDENT_REC_3"/>
    <property type="match status" value="1"/>
</dbReference>
<dbReference type="OrthoDB" id="7455607at2"/>
<keyword evidence="11 12" id="KW-0998">Cell outer membrane</keyword>
<evidence type="ECO:0000313" key="17">
    <source>
        <dbReference type="EMBL" id="KEQ51967.1"/>
    </source>
</evidence>
<keyword evidence="3 12" id="KW-1134">Transmembrane beta strand</keyword>
<keyword evidence="2 12" id="KW-0813">Transport</keyword>
<gene>
    <name evidence="17" type="ORF">BV95_03782</name>
</gene>
<dbReference type="InterPro" id="IPR036942">
    <property type="entry name" value="Beta-barrel_TonB_sf"/>
</dbReference>
<keyword evidence="17" id="KW-0675">Receptor</keyword>
<organism evidence="17 18">
    <name type="scientific">Sphingobium chlorophenolicum</name>
    <dbReference type="NCBI Taxonomy" id="46429"/>
    <lineage>
        <taxon>Bacteria</taxon>
        <taxon>Pseudomonadati</taxon>
        <taxon>Pseudomonadota</taxon>
        <taxon>Alphaproteobacteria</taxon>
        <taxon>Sphingomonadales</taxon>
        <taxon>Sphingomonadaceae</taxon>
        <taxon>Sphingobium</taxon>
    </lineage>
</organism>